<dbReference type="PANTHER" id="PTHR35910">
    <property type="entry name" value="2EXR DOMAIN-CONTAINING PROTEIN"/>
    <property type="match status" value="1"/>
</dbReference>
<protein>
    <recommendedName>
        <fullName evidence="1">2EXR domain-containing protein</fullName>
    </recommendedName>
</protein>
<evidence type="ECO:0000313" key="2">
    <source>
        <dbReference type="EMBL" id="OQE25139.1"/>
    </source>
</evidence>
<accession>A0A1V6TGW9</accession>
<dbReference type="Proteomes" id="UP000191285">
    <property type="component" value="Unassembled WGS sequence"/>
</dbReference>
<evidence type="ECO:0000259" key="1">
    <source>
        <dbReference type="Pfam" id="PF20150"/>
    </source>
</evidence>
<dbReference type="Pfam" id="PF20150">
    <property type="entry name" value="2EXR"/>
    <property type="match status" value="1"/>
</dbReference>
<dbReference type="PANTHER" id="PTHR35910:SF1">
    <property type="entry name" value="2EXR DOMAIN-CONTAINING PROTEIN"/>
    <property type="match status" value="1"/>
</dbReference>
<keyword evidence="3" id="KW-1185">Reference proteome</keyword>
<sequence>MLSNAMESLTLHSCKAKFSDLPFELRQMIWLYCIPTRVIELEVPPDSRLPSHTDTCISWTTHQNTRPPVVTRICRESREVIRKQCGSQIDHNEARPSEKYKLTKMPWFNPGKDIISWSSLSCTLPYGPKPLGDHSYFLKYSLQAYDVVVPGELLFPFRYLMPPKEMFNFRPDFSRTEGDGFRVLDNFMVCLQIVTLHMSPEEALNSTISGRTGDSLVHVVDIYDSVQIKKIYDEVKPQDANTQFIFDRLLNTETLHREVDLWKEHVVLNWICRNFMNYHADRSEQQYQHDVKIGLPRRELECFVKHPEDTSPDVVDYDTWFRNYYNFNPPRFEKFMFDPNIPWVQWAYDDVPIFHPVLLFRLCVRDCSQLRCTKYRQDMYSGRYPPEWRDGPMKGQYDAMWKLEKPEEEAMAAESRQILKRL</sequence>
<dbReference type="InterPro" id="IPR045518">
    <property type="entry name" value="2EXR"/>
</dbReference>
<dbReference type="EMBL" id="MLKD01000006">
    <property type="protein sequence ID" value="OQE25139.1"/>
    <property type="molecule type" value="Genomic_DNA"/>
</dbReference>
<dbReference type="AlphaFoldDB" id="A0A1V6TGW9"/>
<dbReference type="OrthoDB" id="3540486at2759"/>
<comment type="caution">
    <text evidence="2">The sequence shown here is derived from an EMBL/GenBank/DDBJ whole genome shotgun (WGS) entry which is preliminary data.</text>
</comment>
<evidence type="ECO:0000313" key="3">
    <source>
        <dbReference type="Proteomes" id="UP000191285"/>
    </source>
</evidence>
<organism evidence="2 3">
    <name type="scientific">Penicillium steckii</name>
    <dbReference type="NCBI Taxonomy" id="303698"/>
    <lineage>
        <taxon>Eukaryota</taxon>
        <taxon>Fungi</taxon>
        <taxon>Dikarya</taxon>
        <taxon>Ascomycota</taxon>
        <taxon>Pezizomycotina</taxon>
        <taxon>Eurotiomycetes</taxon>
        <taxon>Eurotiomycetidae</taxon>
        <taxon>Eurotiales</taxon>
        <taxon>Aspergillaceae</taxon>
        <taxon>Penicillium</taxon>
    </lineage>
</organism>
<feature type="domain" description="2EXR" evidence="1">
    <location>
        <begin position="17"/>
        <end position="115"/>
    </location>
</feature>
<reference evidence="3" key="1">
    <citation type="journal article" date="2017" name="Nat. Microbiol.">
        <title>Global analysis of biosynthetic gene clusters reveals vast potential of secondary metabolite production in Penicillium species.</title>
        <authorList>
            <person name="Nielsen J.C."/>
            <person name="Grijseels S."/>
            <person name="Prigent S."/>
            <person name="Ji B."/>
            <person name="Dainat J."/>
            <person name="Nielsen K.F."/>
            <person name="Frisvad J.C."/>
            <person name="Workman M."/>
            <person name="Nielsen J."/>
        </authorList>
    </citation>
    <scope>NUCLEOTIDE SEQUENCE [LARGE SCALE GENOMIC DNA]</scope>
    <source>
        <strain evidence="3">IBT 24891</strain>
    </source>
</reference>
<gene>
    <name evidence="2" type="ORF">PENSTE_c006G01374</name>
</gene>
<dbReference type="STRING" id="303698.A0A1V6TGW9"/>
<proteinExistence type="predicted"/>
<name>A0A1V6TGW9_9EURO</name>